<name>A0A9P5VKL9_9FUNG</name>
<evidence type="ECO:0000313" key="4">
    <source>
        <dbReference type="Proteomes" id="UP000696485"/>
    </source>
</evidence>
<feature type="domain" description="TIL" evidence="2">
    <location>
        <begin position="29"/>
        <end position="84"/>
    </location>
</feature>
<sequence length="86" mass="9205">MFKSYSSRLSFLVLAVLAASALVEASPVCPPNEVYNDCGSKCKRETCPSSKVAQLEARCVDVCVEGCFCAVGYGRDLQTKKCTPCA</sequence>
<dbReference type="CDD" id="cd19941">
    <property type="entry name" value="TIL"/>
    <property type="match status" value="1"/>
</dbReference>
<keyword evidence="4" id="KW-1185">Reference proteome</keyword>
<reference evidence="3" key="1">
    <citation type="journal article" date="2020" name="Fungal Divers.">
        <title>Resolving the Mortierellaceae phylogeny through synthesis of multi-gene phylogenetics and phylogenomics.</title>
        <authorList>
            <person name="Vandepol N."/>
            <person name="Liber J."/>
            <person name="Desiro A."/>
            <person name="Na H."/>
            <person name="Kennedy M."/>
            <person name="Barry K."/>
            <person name="Grigoriev I.V."/>
            <person name="Miller A.N."/>
            <person name="O'Donnell K."/>
            <person name="Stajich J.E."/>
            <person name="Bonito G."/>
        </authorList>
    </citation>
    <scope>NUCLEOTIDE SEQUENCE</scope>
    <source>
        <strain evidence="3">NVP1</strain>
    </source>
</reference>
<dbReference type="Pfam" id="PF01826">
    <property type="entry name" value="TIL"/>
    <property type="match status" value="1"/>
</dbReference>
<dbReference type="Gene3D" id="2.10.25.10">
    <property type="entry name" value="Laminin"/>
    <property type="match status" value="1"/>
</dbReference>
<dbReference type="AlphaFoldDB" id="A0A9P5VKL9"/>
<dbReference type="Proteomes" id="UP000696485">
    <property type="component" value="Unassembled WGS sequence"/>
</dbReference>
<evidence type="ECO:0000256" key="1">
    <source>
        <dbReference type="SAM" id="SignalP"/>
    </source>
</evidence>
<comment type="caution">
    <text evidence="3">The sequence shown here is derived from an EMBL/GenBank/DDBJ whole genome shotgun (WGS) entry which is preliminary data.</text>
</comment>
<keyword evidence="1" id="KW-0732">Signal</keyword>
<protein>
    <recommendedName>
        <fullName evidence="2">TIL domain-containing protein</fullName>
    </recommendedName>
</protein>
<evidence type="ECO:0000259" key="2">
    <source>
        <dbReference type="Pfam" id="PF01826"/>
    </source>
</evidence>
<feature type="chain" id="PRO_5040249115" description="TIL domain-containing protein" evidence="1">
    <location>
        <begin position="26"/>
        <end position="86"/>
    </location>
</feature>
<dbReference type="InterPro" id="IPR036084">
    <property type="entry name" value="Ser_inhib-like_sf"/>
</dbReference>
<gene>
    <name evidence="3" type="ORF">BG006_007809</name>
</gene>
<feature type="signal peptide" evidence="1">
    <location>
        <begin position="1"/>
        <end position="25"/>
    </location>
</feature>
<proteinExistence type="predicted"/>
<accession>A0A9P5VKL9</accession>
<organism evidence="3 4">
    <name type="scientific">Podila minutissima</name>
    <dbReference type="NCBI Taxonomy" id="64525"/>
    <lineage>
        <taxon>Eukaryota</taxon>
        <taxon>Fungi</taxon>
        <taxon>Fungi incertae sedis</taxon>
        <taxon>Mucoromycota</taxon>
        <taxon>Mortierellomycotina</taxon>
        <taxon>Mortierellomycetes</taxon>
        <taxon>Mortierellales</taxon>
        <taxon>Mortierellaceae</taxon>
        <taxon>Podila</taxon>
    </lineage>
</organism>
<evidence type="ECO:0000313" key="3">
    <source>
        <dbReference type="EMBL" id="KAF9329108.1"/>
    </source>
</evidence>
<dbReference type="EMBL" id="JAAAUY010000504">
    <property type="protein sequence ID" value="KAF9329108.1"/>
    <property type="molecule type" value="Genomic_DNA"/>
</dbReference>
<dbReference type="InterPro" id="IPR002919">
    <property type="entry name" value="TIL_dom"/>
</dbReference>
<dbReference type="SUPFAM" id="SSF57567">
    <property type="entry name" value="Serine protease inhibitors"/>
    <property type="match status" value="1"/>
</dbReference>